<evidence type="ECO:0000313" key="1">
    <source>
        <dbReference type="EMBL" id="AIF85418.1"/>
    </source>
</evidence>
<sequence>MSRMMKLSSCARLRRCSVMTESTLSDIEARLRIYSALKKANDKDDELEPITAEIINRIGERTRVMAGVRKLLKQDLKTCINMLEFPADYKDEVKSLQLVRNTANLIIKVL</sequence>
<gene>
    <name evidence="1" type="ORF">NTE_03390</name>
</gene>
<dbReference type="EMBL" id="CP007174">
    <property type="protein sequence ID" value="AIF85418.1"/>
    <property type="molecule type" value="Genomic_DNA"/>
</dbReference>
<protein>
    <submittedName>
        <fullName evidence="1">Uncharacterized protein</fullName>
    </submittedName>
</protein>
<proteinExistence type="predicted"/>
<organism evidence="1 2">
    <name type="scientific">Candidatus Nitrososphaera evergladensis SR1</name>
    <dbReference type="NCBI Taxonomy" id="1459636"/>
    <lineage>
        <taxon>Archaea</taxon>
        <taxon>Nitrososphaerota</taxon>
        <taxon>Nitrososphaeria</taxon>
        <taxon>Nitrososphaerales</taxon>
        <taxon>Nitrososphaeraceae</taxon>
        <taxon>Nitrososphaera</taxon>
    </lineage>
</organism>
<dbReference type="AlphaFoldDB" id="A0A075MWA5"/>
<name>A0A075MWA5_9ARCH</name>
<evidence type="ECO:0000313" key="2">
    <source>
        <dbReference type="Proteomes" id="UP000028194"/>
    </source>
</evidence>
<dbReference type="Proteomes" id="UP000028194">
    <property type="component" value="Chromosome"/>
</dbReference>
<keyword evidence="2" id="KW-1185">Reference proteome</keyword>
<accession>A0A075MWA5</accession>
<reference evidence="1 2" key="1">
    <citation type="journal article" date="2014" name="PLoS ONE">
        <title>Genome Sequence of Candidatus Nitrososphaera evergladensis from Group I.1b Enriched from Everglades Soil Reveals Novel Genomic Features of the Ammonia-Oxidizing Archaea.</title>
        <authorList>
            <person name="Zhalnina K.V."/>
            <person name="Dias R."/>
            <person name="Leonard M.T."/>
            <person name="Dorr de Quadros P."/>
            <person name="Camargo F.A."/>
            <person name="Drew J.C."/>
            <person name="Farmerie W.G."/>
            <person name="Daroub S.H."/>
            <person name="Triplett E.W."/>
        </authorList>
    </citation>
    <scope>NUCLEOTIDE SEQUENCE [LARGE SCALE GENOMIC DNA]</scope>
    <source>
        <strain evidence="1 2">SR1</strain>
    </source>
</reference>
<dbReference type="STRING" id="1459636.NTE_03390"/>
<dbReference type="HOGENOM" id="CLU_2165144_0_0_2"/>
<dbReference type="KEGG" id="nev:NTE_03390"/>